<evidence type="ECO:0000313" key="8">
    <source>
        <dbReference type="Proteomes" id="UP000039046"/>
    </source>
</evidence>
<keyword evidence="2" id="KW-0645">Protease</keyword>
<proteinExistence type="inferred from homology"/>
<comment type="similarity">
    <text evidence="1 5">Belongs to the peptidase S8 family.</text>
</comment>
<dbReference type="GO" id="GO:0004252">
    <property type="term" value="F:serine-type endopeptidase activity"/>
    <property type="evidence" value="ECO:0007669"/>
    <property type="project" value="InterPro"/>
</dbReference>
<reference evidence="7 8" key="1">
    <citation type="journal article" date="2015" name="Genome Announc.">
        <title>Draft Genome Sequence and Gene Annotation of the Entomopathogenic Fungus Verticillium hemipterigenum.</title>
        <authorList>
            <person name="Horn F."/>
            <person name="Habel A."/>
            <person name="Scharf D.H."/>
            <person name="Dworschak J."/>
            <person name="Brakhage A.A."/>
            <person name="Guthke R."/>
            <person name="Hertweck C."/>
            <person name="Linde J."/>
        </authorList>
    </citation>
    <scope>NUCLEOTIDE SEQUENCE [LARGE SCALE GENOMIC DNA]</scope>
</reference>
<dbReference type="PANTHER" id="PTHR43806">
    <property type="entry name" value="PEPTIDASE S8"/>
    <property type="match status" value="1"/>
</dbReference>
<dbReference type="Pfam" id="PF00082">
    <property type="entry name" value="Peptidase_S8"/>
    <property type="match status" value="1"/>
</dbReference>
<dbReference type="AlphaFoldDB" id="A0A0A1TP33"/>
<name>A0A0A1TP33_9HYPO</name>
<feature type="domain" description="Peptidase S8/S53" evidence="6">
    <location>
        <begin position="8"/>
        <end position="128"/>
    </location>
</feature>
<dbReference type="PROSITE" id="PS00138">
    <property type="entry name" value="SUBTILASE_SER"/>
    <property type="match status" value="1"/>
</dbReference>
<protein>
    <recommendedName>
        <fullName evidence="6">Peptidase S8/S53 domain-containing protein</fullName>
    </recommendedName>
</protein>
<evidence type="ECO:0000256" key="5">
    <source>
        <dbReference type="PROSITE-ProRule" id="PRU01240"/>
    </source>
</evidence>
<sequence length="163" mass="17098">MSLVGDPSDTFDDAIEEAFKQGILTVVASGNDNKDCSNLSPARAAIRYNRDRWYWGTSSNSTIGSNYGAPVDIHASGAEIVSTFIGDPDAAETFDGTSGAAPLVSGLALYLMVLENITTPAAVTNRIKDLGTKNVVNESPAGTVNLLAFNGIDSATKPKPYSH</sequence>
<dbReference type="Proteomes" id="UP000039046">
    <property type="component" value="Unassembled WGS sequence"/>
</dbReference>
<dbReference type="EMBL" id="CDHN01000005">
    <property type="protein sequence ID" value="CEJ93320.1"/>
    <property type="molecule type" value="Genomic_DNA"/>
</dbReference>
<keyword evidence="8" id="KW-1185">Reference proteome</keyword>
<evidence type="ECO:0000256" key="2">
    <source>
        <dbReference type="ARBA" id="ARBA00022670"/>
    </source>
</evidence>
<dbReference type="PROSITE" id="PS51892">
    <property type="entry name" value="SUBTILASE"/>
    <property type="match status" value="1"/>
</dbReference>
<dbReference type="InterPro" id="IPR050131">
    <property type="entry name" value="Peptidase_S8_subtilisin-like"/>
</dbReference>
<dbReference type="InterPro" id="IPR000209">
    <property type="entry name" value="Peptidase_S8/S53_dom"/>
</dbReference>
<keyword evidence="4" id="KW-0720">Serine protease</keyword>
<evidence type="ECO:0000259" key="6">
    <source>
        <dbReference type="Pfam" id="PF00082"/>
    </source>
</evidence>
<comment type="caution">
    <text evidence="5">Lacks conserved residue(s) required for the propagation of feature annotation.</text>
</comment>
<dbReference type="GO" id="GO:0006508">
    <property type="term" value="P:proteolysis"/>
    <property type="evidence" value="ECO:0007669"/>
    <property type="project" value="UniProtKB-KW"/>
</dbReference>
<accession>A0A0A1TP33</accession>
<dbReference type="HOGENOM" id="CLU_011263_6_3_1"/>
<dbReference type="PANTHER" id="PTHR43806:SF58">
    <property type="entry name" value="ALKALINE PROTEASE 1-RELATED"/>
    <property type="match status" value="1"/>
</dbReference>
<dbReference type="SUPFAM" id="SSF52743">
    <property type="entry name" value="Subtilisin-like"/>
    <property type="match status" value="1"/>
</dbReference>
<evidence type="ECO:0000313" key="7">
    <source>
        <dbReference type="EMBL" id="CEJ93320.1"/>
    </source>
</evidence>
<evidence type="ECO:0000256" key="3">
    <source>
        <dbReference type="ARBA" id="ARBA00022801"/>
    </source>
</evidence>
<dbReference type="InterPro" id="IPR036852">
    <property type="entry name" value="Peptidase_S8/S53_dom_sf"/>
</dbReference>
<evidence type="ECO:0000256" key="1">
    <source>
        <dbReference type="ARBA" id="ARBA00011073"/>
    </source>
</evidence>
<dbReference type="Gene3D" id="3.40.50.200">
    <property type="entry name" value="Peptidase S8/S53 domain"/>
    <property type="match status" value="1"/>
</dbReference>
<dbReference type="OrthoDB" id="206201at2759"/>
<evidence type="ECO:0000256" key="4">
    <source>
        <dbReference type="ARBA" id="ARBA00022825"/>
    </source>
</evidence>
<organism evidence="7 8">
    <name type="scientific">[Torrubiella] hemipterigena</name>
    <dbReference type="NCBI Taxonomy" id="1531966"/>
    <lineage>
        <taxon>Eukaryota</taxon>
        <taxon>Fungi</taxon>
        <taxon>Dikarya</taxon>
        <taxon>Ascomycota</taxon>
        <taxon>Pezizomycotina</taxon>
        <taxon>Sordariomycetes</taxon>
        <taxon>Hypocreomycetidae</taxon>
        <taxon>Hypocreales</taxon>
        <taxon>Clavicipitaceae</taxon>
        <taxon>Clavicipitaceae incertae sedis</taxon>
        <taxon>'Torrubiella' clade</taxon>
    </lineage>
</organism>
<keyword evidence="3" id="KW-0378">Hydrolase</keyword>
<dbReference type="InterPro" id="IPR023828">
    <property type="entry name" value="Peptidase_S8_Ser-AS"/>
</dbReference>
<gene>
    <name evidence="7" type="ORF">VHEMI08914</name>
</gene>
<dbReference type="STRING" id="1531966.A0A0A1TP33"/>